<comment type="subunit">
    <text evidence="12">Homodimer.</text>
</comment>
<evidence type="ECO:0000256" key="6">
    <source>
        <dbReference type="ARBA" id="ARBA00022741"/>
    </source>
</evidence>
<evidence type="ECO:0000256" key="9">
    <source>
        <dbReference type="ARBA" id="ARBA00022842"/>
    </source>
</evidence>
<evidence type="ECO:0000256" key="4">
    <source>
        <dbReference type="ARBA" id="ARBA00022679"/>
    </source>
</evidence>
<evidence type="ECO:0000256" key="7">
    <source>
        <dbReference type="ARBA" id="ARBA00022777"/>
    </source>
</evidence>
<keyword evidence="7 12" id="KW-0418">Kinase</keyword>
<comment type="similarity">
    <text evidence="1">Belongs to the carbohydrate kinase pfkB family.</text>
</comment>
<keyword evidence="12" id="KW-0963">Cytoplasm</keyword>
<dbReference type="eggNOG" id="COG0524">
    <property type="taxonomic scope" value="Bacteria"/>
</dbReference>
<feature type="binding site" evidence="12">
    <location>
        <position position="286"/>
    </location>
    <ligand>
        <name>K(+)</name>
        <dbReference type="ChEBI" id="CHEBI:29103"/>
    </ligand>
</feature>
<feature type="binding site" evidence="12">
    <location>
        <begin position="252"/>
        <end position="253"/>
    </location>
    <ligand>
        <name>ATP</name>
        <dbReference type="ChEBI" id="CHEBI:30616"/>
    </ligand>
</feature>
<accession>F6DR12</accession>
<dbReference type="Gene3D" id="3.40.1190.20">
    <property type="match status" value="1"/>
</dbReference>
<dbReference type="GO" id="GO:0004747">
    <property type="term" value="F:ribokinase activity"/>
    <property type="evidence" value="ECO:0007669"/>
    <property type="project" value="UniProtKB-UniRule"/>
</dbReference>
<dbReference type="GO" id="GO:0005829">
    <property type="term" value="C:cytosol"/>
    <property type="evidence" value="ECO:0007669"/>
    <property type="project" value="TreeGrafter"/>
</dbReference>
<feature type="domain" description="Carbohydrate kinase PfkB" evidence="13">
    <location>
        <begin position="3"/>
        <end position="295"/>
    </location>
</feature>
<dbReference type="UniPathway" id="UPA00916">
    <property type="reaction ID" value="UER00889"/>
</dbReference>
<feature type="binding site" evidence="12">
    <location>
        <position position="247"/>
    </location>
    <ligand>
        <name>K(+)</name>
        <dbReference type="ChEBI" id="CHEBI:29103"/>
    </ligand>
</feature>
<feature type="binding site" evidence="12">
    <location>
        <begin position="11"/>
        <end position="13"/>
    </location>
    <ligand>
        <name>substrate</name>
    </ligand>
</feature>
<proteinExistence type="inferred from homology"/>
<keyword evidence="5 12" id="KW-0479">Metal-binding</keyword>
<dbReference type="InterPro" id="IPR002139">
    <property type="entry name" value="Ribo/fructo_kinase"/>
</dbReference>
<evidence type="ECO:0000259" key="13">
    <source>
        <dbReference type="Pfam" id="PF00294"/>
    </source>
</evidence>
<dbReference type="NCBIfam" id="TIGR02152">
    <property type="entry name" value="D_ribokin_bact"/>
    <property type="match status" value="1"/>
</dbReference>
<comment type="subcellular location">
    <subcellularLocation>
        <location evidence="12">Cytoplasm</location>
    </subcellularLocation>
</comment>
<feature type="binding site" evidence="12">
    <location>
        <position position="253"/>
    </location>
    <ligand>
        <name>substrate</name>
    </ligand>
</feature>
<dbReference type="STRING" id="696281.Desru_1465"/>
<dbReference type="Proteomes" id="UP000009234">
    <property type="component" value="Chromosome"/>
</dbReference>
<dbReference type="GO" id="GO:0005524">
    <property type="term" value="F:ATP binding"/>
    <property type="evidence" value="ECO:0007669"/>
    <property type="project" value="UniProtKB-UniRule"/>
</dbReference>
<evidence type="ECO:0000256" key="10">
    <source>
        <dbReference type="ARBA" id="ARBA00022958"/>
    </source>
</evidence>
<feature type="active site" description="Proton acceptor" evidence="12">
    <location>
        <position position="253"/>
    </location>
</feature>
<comment type="activity regulation">
    <text evidence="12">Activated by a monovalent cation that binds near, but not in, the active site. The most likely occupant of the site in vivo is potassium. Ion binding induces a conformational change that may alter substrate affinity.</text>
</comment>
<evidence type="ECO:0000256" key="8">
    <source>
        <dbReference type="ARBA" id="ARBA00022840"/>
    </source>
</evidence>
<dbReference type="Pfam" id="PF00294">
    <property type="entry name" value="PfkB"/>
    <property type="match status" value="1"/>
</dbReference>
<dbReference type="PROSITE" id="PS00584">
    <property type="entry name" value="PFKB_KINASES_2"/>
    <property type="match status" value="1"/>
</dbReference>
<comment type="function">
    <text evidence="12">Catalyzes the phosphorylation of ribose at O-5 in a reaction requiring ATP and magnesium. The resulting D-ribose-5-phosphate can then be used either for sythesis of nucleotides, histidine, and tryptophan, or as a component of the pentose phosphate pathway.</text>
</comment>
<dbReference type="PANTHER" id="PTHR10584:SF166">
    <property type="entry name" value="RIBOKINASE"/>
    <property type="match status" value="1"/>
</dbReference>
<dbReference type="KEGG" id="dru:Desru_1465"/>
<protein>
    <recommendedName>
        <fullName evidence="3 12">Ribokinase</fullName>
        <shortName evidence="12">RK</shortName>
        <ecNumber evidence="2 12">2.7.1.15</ecNumber>
    </recommendedName>
</protein>
<dbReference type="EC" id="2.7.1.15" evidence="2 12"/>
<keyword evidence="11 12" id="KW-0119">Carbohydrate metabolism</keyword>
<feature type="binding site" evidence="12">
    <location>
        <begin position="39"/>
        <end position="43"/>
    </location>
    <ligand>
        <name>substrate</name>
    </ligand>
</feature>
<dbReference type="EMBL" id="CP002780">
    <property type="protein sequence ID" value="AEG59731.1"/>
    <property type="molecule type" value="Genomic_DNA"/>
</dbReference>
<evidence type="ECO:0000256" key="12">
    <source>
        <dbReference type="HAMAP-Rule" id="MF_01987"/>
    </source>
</evidence>
<keyword evidence="15" id="KW-1185">Reference proteome</keyword>
<reference evidence="15" key="1">
    <citation type="submission" date="2011-05" db="EMBL/GenBank/DDBJ databases">
        <title>Complete sequence of Desulfotomaculum ruminis DSM 2154.</title>
        <authorList>
            <person name="Lucas S."/>
            <person name="Copeland A."/>
            <person name="Lapidus A."/>
            <person name="Cheng J.-F."/>
            <person name="Goodwin L."/>
            <person name="Pitluck S."/>
            <person name="Lu M."/>
            <person name="Detter J.C."/>
            <person name="Han C."/>
            <person name="Tapia R."/>
            <person name="Land M."/>
            <person name="Hauser L."/>
            <person name="Kyrpides N."/>
            <person name="Ivanova N."/>
            <person name="Mikhailova N."/>
            <person name="Pagani I."/>
            <person name="Stams A.J.M."/>
            <person name="Plugge C.M."/>
            <person name="Muyzer G."/>
            <person name="Kuever J."/>
            <person name="Parshina S.N."/>
            <person name="Ivanova A.E."/>
            <person name="Nazina T.N."/>
            <person name="Brambilla E."/>
            <person name="Spring S."/>
            <person name="Klenk H.-P."/>
            <person name="Woyke T."/>
        </authorList>
    </citation>
    <scope>NUCLEOTIDE SEQUENCE [LARGE SCALE GENOMIC DNA]</scope>
    <source>
        <strain evidence="15">ATCC 23193 / DSM 2154 / NCIB 8452 / DL</strain>
    </source>
</reference>
<dbReference type="InterPro" id="IPR002173">
    <property type="entry name" value="Carboh/pur_kinase_PfkB_CS"/>
</dbReference>
<evidence type="ECO:0000256" key="2">
    <source>
        <dbReference type="ARBA" id="ARBA00012035"/>
    </source>
</evidence>
<dbReference type="GO" id="GO:0046872">
    <property type="term" value="F:metal ion binding"/>
    <property type="evidence" value="ECO:0007669"/>
    <property type="project" value="UniProtKB-KW"/>
</dbReference>
<feature type="binding site" evidence="12">
    <location>
        <position position="283"/>
    </location>
    <ligand>
        <name>K(+)</name>
        <dbReference type="ChEBI" id="CHEBI:29103"/>
    </ligand>
</feature>
<evidence type="ECO:0000313" key="14">
    <source>
        <dbReference type="EMBL" id="AEG59731.1"/>
    </source>
</evidence>
<dbReference type="CDD" id="cd01174">
    <property type="entry name" value="ribokinase"/>
    <property type="match status" value="1"/>
</dbReference>
<reference evidence="14 15" key="2">
    <citation type="journal article" date="2012" name="Stand. Genomic Sci.">
        <title>Complete genome sequence of the sulfate-reducing firmicute Desulfotomaculum ruminis type strain (DL(T)).</title>
        <authorList>
            <person name="Spring S."/>
            <person name="Visser M."/>
            <person name="Lu M."/>
            <person name="Copeland A."/>
            <person name="Lapidus A."/>
            <person name="Lucas S."/>
            <person name="Cheng J.F."/>
            <person name="Han C."/>
            <person name="Tapia R."/>
            <person name="Goodwin L.A."/>
            <person name="Pitluck S."/>
            <person name="Ivanova N."/>
            <person name="Land M."/>
            <person name="Hauser L."/>
            <person name="Larimer F."/>
            <person name="Rohde M."/>
            <person name="Goker M."/>
            <person name="Detter J.C."/>
            <person name="Kyrpides N.C."/>
            <person name="Woyke T."/>
            <person name="Schaap P.J."/>
            <person name="Plugge C.M."/>
            <person name="Muyzer G."/>
            <person name="Kuever J."/>
            <person name="Pereira I.A."/>
            <person name="Parshina S.N."/>
            <person name="Bernier-Latmani R."/>
            <person name="Stams A.J."/>
            <person name="Klenk H.P."/>
        </authorList>
    </citation>
    <scope>NUCLEOTIDE SEQUENCE [LARGE SCALE GENOMIC DNA]</scope>
    <source>
        <strain evidence="15">ATCC 23193 / DSM 2154 / NCIB 8452 / DL</strain>
    </source>
</reference>
<evidence type="ECO:0000256" key="5">
    <source>
        <dbReference type="ARBA" id="ARBA00022723"/>
    </source>
</evidence>
<dbReference type="SUPFAM" id="SSF53613">
    <property type="entry name" value="Ribokinase-like"/>
    <property type="match status" value="1"/>
</dbReference>
<feature type="binding site" evidence="12">
    <location>
        <position position="277"/>
    </location>
    <ligand>
        <name>ATP</name>
        <dbReference type="ChEBI" id="CHEBI:30616"/>
    </ligand>
</feature>
<feature type="binding site" evidence="12">
    <location>
        <position position="140"/>
    </location>
    <ligand>
        <name>substrate</name>
    </ligand>
</feature>
<keyword evidence="8 12" id="KW-0067">ATP-binding</keyword>
<keyword evidence="6 12" id="KW-0547">Nucleotide-binding</keyword>
<comment type="cofactor">
    <cofactor evidence="12">
        <name>Mg(2+)</name>
        <dbReference type="ChEBI" id="CHEBI:18420"/>
    </cofactor>
    <text evidence="12">Requires a divalent cation, most likely magnesium in vivo, as an electrophilic catalyst to aid phosphoryl group transfer. It is the chelate of the metal and the nucleotide that is the actual substrate.</text>
</comment>
<comment type="catalytic activity">
    <reaction evidence="12">
        <text>D-ribose + ATP = D-ribose 5-phosphate + ADP + H(+)</text>
        <dbReference type="Rhea" id="RHEA:13697"/>
        <dbReference type="ChEBI" id="CHEBI:15378"/>
        <dbReference type="ChEBI" id="CHEBI:30616"/>
        <dbReference type="ChEBI" id="CHEBI:47013"/>
        <dbReference type="ChEBI" id="CHEBI:78346"/>
        <dbReference type="ChEBI" id="CHEBI:456216"/>
        <dbReference type="EC" id="2.7.1.15"/>
    </reaction>
</comment>
<comment type="caution">
    <text evidence="12">Lacks conserved residue(s) required for the propagation of feature annotation.</text>
</comment>
<dbReference type="GO" id="GO:0019303">
    <property type="term" value="P:D-ribose catabolic process"/>
    <property type="evidence" value="ECO:0007669"/>
    <property type="project" value="UniProtKB-UniRule"/>
</dbReference>
<dbReference type="InterPro" id="IPR011877">
    <property type="entry name" value="Ribokinase"/>
</dbReference>
<name>F6DR12_DESRL</name>
<organism evidence="14 15">
    <name type="scientific">Desulforamulus ruminis (strain ATCC 23193 / DSM 2154 / NCIMB 8452 / DL)</name>
    <name type="common">Desulfotomaculum ruminis</name>
    <dbReference type="NCBI Taxonomy" id="696281"/>
    <lineage>
        <taxon>Bacteria</taxon>
        <taxon>Bacillati</taxon>
        <taxon>Bacillota</taxon>
        <taxon>Clostridia</taxon>
        <taxon>Eubacteriales</taxon>
        <taxon>Peptococcaceae</taxon>
        <taxon>Desulforamulus</taxon>
    </lineage>
</organism>
<comment type="pathway">
    <text evidence="12">Carbohydrate metabolism; D-ribose degradation; D-ribose 5-phosphate from beta-D-ribopyranose: step 2/2.</text>
</comment>
<feature type="binding site" evidence="12">
    <location>
        <begin position="220"/>
        <end position="225"/>
    </location>
    <ligand>
        <name>ATP</name>
        <dbReference type="ChEBI" id="CHEBI:30616"/>
    </ligand>
</feature>
<keyword evidence="9 12" id="KW-0460">Magnesium</keyword>
<dbReference type="HAMAP" id="MF_01987">
    <property type="entry name" value="Ribokinase"/>
    <property type="match status" value="1"/>
</dbReference>
<evidence type="ECO:0000256" key="11">
    <source>
        <dbReference type="ARBA" id="ARBA00023277"/>
    </source>
</evidence>
<dbReference type="HOGENOM" id="CLU_027634_2_3_9"/>
<dbReference type="AlphaFoldDB" id="F6DR12"/>
<feature type="binding site" evidence="12">
    <location>
        <position position="288"/>
    </location>
    <ligand>
        <name>K(+)</name>
        <dbReference type="ChEBI" id="CHEBI:29103"/>
    </ligand>
</feature>
<comment type="similarity">
    <text evidence="12">Belongs to the carbohydrate kinase PfkB family. Ribokinase subfamily.</text>
</comment>
<evidence type="ECO:0000256" key="1">
    <source>
        <dbReference type="ARBA" id="ARBA00005380"/>
    </source>
</evidence>
<dbReference type="InterPro" id="IPR011611">
    <property type="entry name" value="PfkB_dom"/>
</dbReference>
<dbReference type="PRINTS" id="PR00990">
    <property type="entry name" value="RIBOKINASE"/>
</dbReference>
<keyword evidence="10 12" id="KW-0630">Potassium</keyword>
<evidence type="ECO:0000313" key="15">
    <source>
        <dbReference type="Proteomes" id="UP000009234"/>
    </source>
</evidence>
<feature type="binding site" evidence="12">
    <location>
        <position position="249"/>
    </location>
    <ligand>
        <name>K(+)</name>
        <dbReference type="ChEBI" id="CHEBI:29103"/>
    </ligand>
</feature>
<feature type="binding site" evidence="12">
    <location>
        <position position="184"/>
    </location>
    <ligand>
        <name>ATP</name>
        <dbReference type="ChEBI" id="CHEBI:30616"/>
    </ligand>
</feature>
<keyword evidence="4 12" id="KW-0808">Transferase</keyword>
<dbReference type="InterPro" id="IPR029056">
    <property type="entry name" value="Ribokinase-like"/>
</dbReference>
<sequence length="309" mass="32601">MGTVTVVGSYVVDLMSRTPHMPKVGETVLGGPFRMGPGGKGGNQAVAAARQGSQVTMVTKVGKDDFGVIARQNFKRENIDTSYVLVDNVESTGAALIAVDNNGDNMIVVALGACGKLSAEDVAQTEEAIKNSSIVLVQLETNIEAVQKTAEITKRHNIPLILNPAPYQEFPREILKAVAYITPNETEATLLTGVKVTDEGSALQAAKVMYELGVPNVIITLGEKGCYYYNGGEKGILYQGFKVQAVDTTGAGDAFNGGLAHALAEGKNLEEAIKYANAVAALSVTKVGTAPAMPSKQEVADFLKYFAKD</sequence>
<evidence type="ECO:0000256" key="3">
    <source>
        <dbReference type="ARBA" id="ARBA00016943"/>
    </source>
</evidence>
<dbReference type="PANTHER" id="PTHR10584">
    <property type="entry name" value="SUGAR KINASE"/>
    <property type="match status" value="1"/>
</dbReference>
<gene>
    <name evidence="12" type="primary">rbsK</name>
    <name evidence="14" type="ordered locus">Desru_1465</name>
</gene>